<feature type="signal peptide" evidence="3">
    <location>
        <begin position="1"/>
        <end position="29"/>
    </location>
</feature>
<evidence type="ECO:0000259" key="4">
    <source>
        <dbReference type="Pfam" id="PF01551"/>
    </source>
</evidence>
<evidence type="ECO:0000256" key="2">
    <source>
        <dbReference type="SAM" id="MobiDB-lite"/>
    </source>
</evidence>
<dbReference type="KEGG" id="sspb:CP982_29975"/>
<dbReference type="Proteomes" id="UP000549009">
    <property type="component" value="Unassembled WGS sequence"/>
</dbReference>
<feature type="compositionally biased region" description="Pro residues" evidence="2">
    <location>
        <begin position="216"/>
        <end position="225"/>
    </location>
</feature>
<proteinExistence type="predicted"/>
<dbReference type="GO" id="GO:0004222">
    <property type="term" value="F:metalloendopeptidase activity"/>
    <property type="evidence" value="ECO:0007669"/>
    <property type="project" value="TreeGrafter"/>
</dbReference>
<keyword evidence="1 3" id="KW-0732">Signal</keyword>
<dbReference type="OrthoDB" id="5245088at2"/>
<feature type="chain" id="PRO_5044623380" evidence="3">
    <location>
        <begin position="30"/>
        <end position="225"/>
    </location>
</feature>
<dbReference type="RefSeq" id="WP_150513312.1">
    <property type="nucleotide sequence ID" value="NZ_BMSQ01000001.1"/>
</dbReference>
<dbReference type="Pfam" id="PF01551">
    <property type="entry name" value="Peptidase_M23"/>
    <property type="match status" value="1"/>
</dbReference>
<name>A0A5P2XHG1_STRST</name>
<evidence type="ECO:0000313" key="6">
    <source>
        <dbReference type="EMBL" id="QEV62430.1"/>
    </source>
</evidence>
<dbReference type="InterPro" id="IPR011055">
    <property type="entry name" value="Dup_hybrid_motif"/>
</dbReference>
<keyword evidence="5" id="KW-0378">Hydrolase</keyword>
<dbReference type="InterPro" id="IPR050570">
    <property type="entry name" value="Cell_wall_metabolism_enzyme"/>
</dbReference>
<evidence type="ECO:0000313" key="8">
    <source>
        <dbReference type="Proteomes" id="UP000549009"/>
    </source>
</evidence>
<dbReference type="PANTHER" id="PTHR21666:SF289">
    <property type="entry name" value="L-ALA--D-GLU ENDOPEPTIDASE"/>
    <property type="match status" value="1"/>
</dbReference>
<gene>
    <name evidence="6" type="ORF">CP982_29975</name>
    <name evidence="5" type="ORF">FHS40_003279</name>
</gene>
<dbReference type="AlphaFoldDB" id="A0A5P2XHG1"/>
<evidence type="ECO:0000256" key="3">
    <source>
        <dbReference type="SAM" id="SignalP"/>
    </source>
</evidence>
<evidence type="ECO:0000313" key="7">
    <source>
        <dbReference type="Proteomes" id="UP000326505"/>
    </source>
</evidence>
<reference evidence="6 7" key="1">
    <citation type="submission" date="2017-09" db="EMBL/GenBank/DDBJ databases">
        <authorList>
            <person name="Lee N."/>
            <person name="Cho B.-K."/>
        </authorList>
    </citation>
    <scope>NUCLEOTIDE SEQUENCE [LARGE SCALE GENOMIC DNA]</scope>
    <source>
        <strain evidence="6 7">ATCC 27465</strain>
    </source>
</reference>
<dbReference type="PANTHER" id="PTHR21666">
    <property type="entry name" value="PEPTIDASE-RELATED"/>
    <property type="match status" value="1"/>
</dbReference>
<protein>
    <submittedName>
        <fullName evidence="6">M23 family metallopeptidase</fullName>
    </submittedName>
    <submittedName>
        <fullName evidence="5">Murein DD-endopeptidase MepM/ murein hydrolase activator NlpD</fullName>
    </submittedName>
</protein>
<evidence type="ECO:0000256" key="1">
    <source>
        <dbReference type="ARBA" id="ARBA00022729"/>
    </source>
</evidence>
<evidence type="ECO:0000313" key="5">
    <source>
        <dbReference type="EMBL" id="MBB5104195.1"/>
    </source>
</evidence>
<dbReference type="SUPFAM" id="SSF51261">
    <property type="entry name" value="Duplicated hybrid motif"/>
    <property type="match status" value="1"/>
</dbReference>
<dbReference type="Gene3D" id="2.70.70.10">
    <property type="entry name" value="Glucose Permease (Domain IIA)"/>
    <property type="match status" value="1"/>
</dbReference>
<dbReference type="CDD" id="cd12797">
    <property type="entry name" value="M23_peptidase"/>
    <property type="match status" value="1"/>
</dbReference>
<feature type="domain" description="M23ase beta-sheet core" evidence="4">
    <location>
        <begin position="63"/>
        <end position="161"/>
    </location>
</feature>
<keyword evidence="8" id="KW-1185">Reference proteome</keyword>
<dbReference type="Proteomes" id="UP000326505">
    <property type="component" value="Chromosome"/>
</dbReference>
<accession>A0A5P2XHG1</accession>
<reference evidence="5 8" key="2">
    <citation type="submission" date="2020-08" db="EMBL/GenBank/DDBJ databases">
        <title>Genomic Encyclopedia of Type Strains, Phase III (KMG-III): the genomes of soil and plant-associated and newly described type strains.</title>
        <authorList>
            <person name="Whitman W."/>
        </authorList>
    </citation>
    <scope>NUCLEOTIDE SEQUENCE [LARGE SCALE GENOMIC DNA]</scope>
    <source>
        <strain evidence="5 8">CECT 3146</strain>
    </source>
</reference>
<dbReference type="EMBL" id="CP023690">
    <property type="protein sequence ID" value="QEV62430.1"/>
    <property type="molecule type" value="Genomic_DNA"/>
</dbReference>
<feature type="region of interest" description="Disordered" evidence="2">
    <location>
        <begin position="206"/>
        <end position="225"/>
    </location>
</feature>
<dbReference type="InterPro" id="IPR016047">
    <property type="entry name" value="M23ase_b-sheet_dom"/>
</dbReference>
<dbReference type="EMBL" id="JACHJD010000005">
    <property type="protein sequence ID" value="MBB5104195.1"/>
    <property type="molecule type" value="Genomic_DNA"/>
</dbReference>
<sequence>MSRLRRILILSVLALLALLAALPPPGALAAADPVPAVGGSWPVGARPWIVRGWEPPATAYGPGHRGVDLAAPPGSPVRAAAPGRVSYAGRVAGRGVVTVELTGTGDPPLRTTYEPVRASVQKGAEVGAGTVLGTLEASARFHCPAACLHWGLRRAKAYLNPLGLLPPWLLRGGPSRLLPLTGAGTPPPAPVWPFWPWAAALSDSGLRSPGLSPARPAGPWPQPPP</sequence>
<organism evidence="6 7">
    <name type="scientific">Streptomyces spectabilis</name>
    <dbReference type="NCBI Taxonomy" id="68270"/>
    <lineage>
        <taxon>Bacteria</taxon>
        <taxon>Bacillati</taxon>
        <taxon>Actinomycetota</taxon>
        <taxon>Actinomycetes</taxon>
        <taxon>Kitasatosporales</taxon>
        <taxon>Streptomycetaceae</taxon>
        <taxon>Streptomyces</taxon>
    </lineage>
</organism>